<dbReference type="HAMAP" id="MF_00049_B">
    <property type="entry name" value="Leu_tRNA_synth_B"/>
    <property type="match status" value="1"/>
</dbReference>
<feature type="domain" description="Methionyl/Valyl/Leucyl/Isoleucyl-tRNA synthetase anticodon-binding" evidence="12">
    <location>
        <begin position="641"/>
        <end position="751"/>
    </location>
</feature>
<feature type="domain" description="Methionyl/Leucyl tRNA synthetase" evidence="13">
    <location>
        <begin position="31"/>
        <end position="166"/>
    </location>
</feature>
<comment type="catalytic activity">
    <reaction evidence="8 9">
        <text>tRNA(Leu) + L-leucine + ATP = L-leucyl-tRNA(Leu) + AMP + diphosphate</text>
        <dbReference type="Rhea" id="RHEA:11688"/>
        <dbReference type="Rhea" id="RHEA-COMP:9613"/>
        <dbReference type="Rhea" id="RHEA-COMP:9622"/>
        <dbReference type="ChEBI" id="CHEBI:30616"/>
        <dbReference type="ChEBI" id="CHEBI:33019"/>
        <dbReference type="ChEBI" id="CHEBI:57427"/>
        <dbReference type="ChEBI" id="CHEBI:78442"/>
        <dbReference type="ChEBI" id="CHEBI:78494"/>
        <dbReference type="ChEBI" id="CHEBI:456215"/>
        <dbReference type="EC" id="6.1.1.4"/>
    </reaction>
</comment>
<evidence type="ECO:0000259" key="14">
    <source>
        <dbReference type="Pfam" id="PF13603"/>
    </source>
</evidence>
<evidence type="ECO:0000256" key="1">
    <source>
        <dbReference type="ARBA" id="ARBA00005594"/>
    </source>
</evidence>
<dbReference type="SUPFAM" id="SSF50677">
    <property type="entry name" value="ValRS/IleRS/LeuRS editing domain"/>
    <property type="match status" value="1"/>
</dbReference>
<sequence>MSNDYNPHNIQNQTAAQLFAKPKLNVANKKYILAMFPYPSGQFHMGHARCYTLADTMSKYYRTRGFNVFSPMGWDAFGLPAENAAIKHNKHPKDWTDGNIKQMREQFDMLGLHFDWDHELKTCDPEYYRWQQWLFIKLYEKGLAYRKNATVNWDPVDQTVLANEQVIDGKGWRSGAPVERKEINQWFLKITNYADALLDECEHLTHWPEQVVTMQKNWIGKSKGVDITFSIIGLDATCQVYTTRADTLLGAQALVLAPTHPICEAVSKTNPKIAQALTQLSQSGVSEAEIEAGEKLGVAIGLTALCPISKREIPVYAGNYVLMDYGHGAVIMVPAHCDRDYAFAKRYQIPVIPVVDNGKEHDYSQSAMTETGTLINSAQLTGLSSQEAIEEIAKTLAASQQGQAKDQYRLRDWGISRQRYWGCPIPIIYCDNCGIVPESEANLPVTLPTNITFSDSSKMLANNPDFVNTSCPKCHQPAKRETDTFDTFFDSSWYYARFLSPKESNDLIAPSVTDGLPVDLYIGGIEHAILHLLYARFIHHFMHDIGITPAKEPFKELLTQGMVLKDGSKMSKSKGNLVTPSELHKTYGADALRLFILFAAPPSQSLEWCHSGIEGMHRFLKKVSLYFSNKQPVSEGVTPKLWSDAQTILSKIEHDYEKRQLNTTVAGCMKLFNIIQQSPVRNTTIQKIEEIFFIALFPLAPHTSSFYWDGEKPLSETAWPKIDQEALQQQTRPIVVQVNGKRRGELNLNKECSESDIIHLAQETLSIQKHLEGKSIKRVIHIPGKLINIVVS</sequence>
<evidence type="ECO:0000259" key="11">
    <source>
        <dbReference type="Pfam" id="PF00133"/>
    </source>
</evidence>
<dbReference type="PANTHER" id="PTHR43740">
    <property type="entry name" value="LEUCYL-TRNA SYNTHETASE"/>
    <property type="match status" value="1"/>
</dbReference>
<dbReference type="InterPro" id="IPR002300">
    <property type="entry name" value="aa-tRNA-synth_Ia"/>
</dbReference>
<keyword evidence="3 9" id="KW-0436">Ligase</keyword>
<keyword evidence="16" id="KW-1185">Reference proteome</keyword>
<dbReference type="PRINTS" id="PR00985">
    <property type="entry name" value="TRNASYNTHLEU"/>
</dbReference>
<dbReference type="Pfam" id="PF00133">
    <property type="entry name" value="tRNA-synt_1"/>
    <property type="match status" value="1"/>
</dbReference>
<evidence type="ECO:0000256" key="7">
    <source>
        <dbReference type="ARBA" id="ARBA00023146"/>
    </source>
</evidence>
<feature type="short sequence motif" description="'KMSKS' region" evidence="9">
    <location>
        <begin position="569"/>
        <end position="573"/>
    </location>
</feature>
<keyword evidence="5 9" id="KW-0067">ATP-binding</keyword>
<evidence type="ECO:0000256" key="4">
    <source>
        <dbReference type="ARBA" id="ARBA00022741"/>
    </source>
</evidence>
<dbReference type="SUPFAM" id="SSF52374">
    <property type="entry name" value="Nucleotidylyl transferase"/>
    <property type="match status" value="1"/>
</dbReference>
<dbReference type="GO" id="GO:0004823">
    <property type="term" value="F:leucine-tRNA ligase activity"/>
    <property type="evidence" value="ECO:0007669"/>
    <property type="project" value="UniProtKB-EC"/>
</dbReference>
<dbReference type="InterPro" id="IPR015413">
    <property type="entry name" value="Methionyl/Leucyl_tRNA_Synth"/>
</dbReference>
<dbReference type="EMBL" id="JAKUDN010000002">
    <property type="protein sequence ID" value="MCP8352567.1"/>
    <property type="molecule type" value="Genomic_DNA"/>
</dbReference>
<evidence type="ECO:0000256" key="3">
    <source>
        <dbReference type="ARBA" id="ARBA00022598"/>
    </source>
</evidence>
<dbReference type="PROSITE" id="PS00178">
    <property type="entry name" value="AA_TRNA_LIGASE_I"/>
    <property type="match status" value="1"/>
</dbReference>
<dbReference type="RefSeq" id="WP_258569673.1">
    <property type="nucleotide sequence ID" value="NZ_JAKUDN010000002.1"/>
</dbReference>
<comment type="caution">
    <text evidence="15">The sequence shown here is derived from an EMBL/GenBank/DDBJ whole genome shotgun (WGS) entry which is preliminary data.</text>
</comment>
<evidence type="ECO:0000259" key="13">
    <source>
        <dbReference type="Pfam" id="PF09334"/>
    </source>
</evidence>
<dbReference type="EC" id="6.1.1.4" evidence="9"/>
<evidence type="ECO:0000256" key="5">
    <source>
        <dbReference type="ARBA" id="ARBA00022840"/>
    </source>
</evidence>
<dbReference type="Gene3D" id="1.10.730.10">
    <property type="entry name" value="Isoleucyl-tRNA Synthetase, Domain 1"/>
    <property type="match status" value="1"/>
</dbReference>
<evidence type="ECO:0000259" key="12">
    <source>
        <dbReference type="Pfam" id="PF08264"/>
    </source>
</evidence>
<accession>A0ABT1L5W4</accession>
<evidence type="ECO:0000313" key="15">
    <source>
        <dbReference type="EMBL" id="MCP8352567.1"/>
    </source>
</evidence>
<evidence type="ECO:0000256" key="2">
    <source>
        <dbReference type="ARBA" id="ARBA00022490"/>
    </source>
</evidence>
<dbReference type="Pfam" id="PF13603">
    <property type="entry name" value="tRNA-synt_1_2"/>
    <property type="match status" value="1"/>
</dbReference>
<dbReference type="InterPro" id="IPR009008">
    <property type="entry name" value="Val/Leu/Ile-tRNA-synth_edit"/>
</dbReference>
<dbReference type="InterPro" id="IPR002302">
    <property type="entry name" value="Leu-tRNA-ligase"/>
</dbReference>
<comment type="similarity">
    <text evidence="1 9 10">Belongs to the class-I aminoacyl-tRNA synthetase family.</text>
</comment>
<keyword evidence="4 9" id="KW-0547">Nucleotide-binding</keyword>
<dbReference type="Pfam" id="PF08264">
    <property type="entry name" value="Anticodon_1"/>
    <property type="match status" value="1"/>
</dbReference>
<name>A0ABT1L5W4_9GAMM</name>
<dbReference type="SUPFAM" id="SSF47323">
    <property type="entry name" value="Anticodon-binding domain of a subclass of class I aminoacyl-tRNA synthetases"/>
    <property type="match status" value="1"/>
</dbReference>
<keyword evidence="7 9" id="KW-0030">Aminoacyl-tRNA synthetase</keyword>
<evidence type="ECO:0000256" key="10">
    <source>
        <dbReference type="RuleBase" id="RU363035"/>
    </source>
</evidence>
<feature type="short sequence motif" description="'HIGH' region" evidence="9">
    <location>
        <begin position="37"/>
        <end position="47"/>
    </location>
</feature>
<feature type="domain" description="Leucyl-tRNA synthetase editing" evidence="14">
    <location>
        <begin position="216"/>
        <end position="396"/>
    </location>
</feature>
<dbReference type="PANTHER" id="PTHR43740:SF2">
    <property type="entry name" value="LEUCINE--TRNA LIGASE, MITOCHONDRIAL"/>
    <property type="match status" value="1"/>
</dbReference>
<reference evidence="15 16" key="1">
    <citation type="journal article" date="2022" name="Nat. Microbiol.">
        <title>The microbiome of a bacterivorous marine choanoflagellate contains a resource-demanding obligate bacterial associate.</title>
        <authorList>
            <person name="Needham D.M."/>
            <person name="Poirier C."/>
            <person name="Bachy C."/>
            <person name="George E.E."/>
            <person name="Wilken S."/>
            <person name="Yung C.C.M."/>
            <person name="Limardo A.J."/>
            <person name="Morando M."/>
            <person name="Sudek L."/>
            <person name="Malmstrom R.R."/>
            <person name="Keeling P.J."/>
            <person name="Santoro A.E."/>
            <person name="Worden A.Z."/>
        </authorList>
    </citation>
    <scope>NUCLEOTIDE SEQUENCE [LARGE SCALE GENOMIC DNA]</scope>
    <source>
        <strain evidence="15 16">Comchoano-2</strain>
    </source>
</reference>
<dbReference type="NCBIfam" id="TIGR00396">
    <property type="entry name" value="leuS_bact"/>
    <property type="match status" value="1"/>
</dbReference>
<organism evidence="15 16">
    <name type="scientific">Candidatus Synchoanobacter obligatus</name>
    <dbReference type="NCBI Taxonomy" id="2919597"/>
    <lineage>
        <taxon>Bacteria</taxon>
        <taxon>Pseudomonadati</taxon>
        <taxon>Pseudomonadota</taxon>
        <taxon>Gammaproteobacteria</taxon>
        <taxon>Candidatus Comchoanobacterales</taxon>
        <taxon>Candidatus Comchoanobacteraceae</taxon>
        <taxon>Candidatus Synchoanobacter</taxon>
    </lineage>
</organism>
<dbReference type="Gene3D" id="3.10.20.590">
    <property type="match status" value="1"/>
</dbReference>
<evidence type="ECO:0000256" key="9">
    <source>
        <dbReference type="HAMAP-Rule" id="MF_00049"/>
    </source>
</evidence>
<evidence type="ECO:0000313" key="16">
    <source>
        <dbReference type="Proteomes" id="UP001320768"/>
    </source>
</evidence>
<feature type="domain" description="Aminoacyl-tRNA synthetase class Ia" evidence="11">
    <location>
        <begin position="410"/>
        <end position="607"/>
    </location>
</feature>
<dbReference type="InterPro" id="IPR001412">
    <property type="entry name" value="aa-tRNA-synth_I_CS"/>
</dbReference>
<comment type="subcellular location">
    <subcellularLocation>
        <location evidence="9">Cytoplasm</location>
    </subcellularLocation>
</comment>
<gene>
    <name evidence="9 15" type="primary">leuS</name>
    <name evidence="15" type="ORF">MKS91_04615</name>
</gene>
<dbReference type="Proteomes" id="UP001320768">
    <property type="component" value="Unassembled WGS sequence"/>
</dbReference>
<dbReference type="InterPro" id="IPR025709">
    <property type="entry name" value="Leu_tRNA-synth_edit"/>
</dbReference>
<dbReference type="InterPro" id="IPR009080">
    <property type="entry name" value="tRNAsynth_Ia_anticodon-bd"/>
</dbReference>
<evidence type="ECO:0000256" key="8">
    <source>
        <dbReference type="ARBA" id="ARBA00047469"/>
    </source>
</evidence>
<dbReference type="Pfam" id="PF09334">
    <property type="entry name" value="tRNA-synt_1g"/>
    <property type="match status" value="1"/>
</dbReference>
<dbReference type="Gene3D" id="3.40.50.620">
    <property type="entry name" value="HUPs"/>
    <property type="match status" value="2"/>
</dbReference>
<dbReference type="InterPro" id="IPR013155">
    <property type="entry name" value="M/V/L/I-tRNA-synth_anticd-bd"/>
</dbReference>
<keyword evidence="6 9" id="KW-0648">Protein biosynthesis</keyword>
<proteinExistence type="inferred from homology"/>
<evidence type="ECO:0000256" key="6">
    <source>
        <dbReference type="ARBA" id="ARBA00022917"/>
    </source>
</evidence>
<keyword evidence="2 9" id="KW-0963">Cytoplasm</keyword>
<dbReference type="InterPro" id="IPR014729">
    <property type="entry name" value="Rossmann-like_a/b/a_fold"/>
</dbReference>
<dbReference type="CDD" id="cd00812">
    <property type="entry name" value="LeuRS_core"/>
    <property type="match status" value="1"/>
</dbReference>
<protein>
    <recommendedName>
        <fullName evidence="9">Leucine--tRNA ligase</fullName>
        <ecNumber evidence="9">6.1.1.4</ecNumber>
    </recommendedName>
    <alternativeName>
        <fullName evidence="9">Leucyl-tRNA synthetase</fullName>
        <shortName evidence="9">LeuRS</shortName>
    </alternativeName>
</protein>
<feature type="binding site" evidence="9">
    <location>
        <position position="572"/>
    </location>
    <ligand>
        <name>ATP</name>
        <dbReference type="ChEBI" id="CHEBI:30616"/>
    </ligand>
</feature>